<dbReference type="eggNOG" id="COG2814">
    <property type="taxonomic scope" value="Bacteria"/>
</dbReference>
<protein>
    <submittedName>
        <fullName evidence="9">Major facilitator superfamily MFS_1</fullName>
    </submittedName>
</protein>
<reference evidence="9 10" key="1">
    <citation type="journal article" date="2011" name="Stand. Genomic Sci.">
        <title>Complete genome sequence of Thermomonospora curvata type strain (B9).</title>
        <authorList>
            <person name="Chertkov O."/>
            <person name="Sikorski J."/>
            <person name="Nolan M."/>
            <person name="Lapidus A."/>
            <person name="Lucas S."/>
            <person name="Del Rio T.G."/>
            <person name="Tice H."/>
            <person name="Cheng J.F."/>
            <person name="Goodwin L."/>
            <person name="Pitluck S."/>
            <person name="Liolios K."/>
            <person name="Ivanova N."/>
            <person name="Mavromatis K."/>
            <person name="Mikhailova N."/>
            <person name="Ovchinnikova G."/>
            <person name="Pati A."/>
            <person name="Chen A."/>
            <person name="Palaniappan K."/>
            <person name="Djao O.D."/>
            <person name="Land M."/>
            <person name="Hauser L."/>
            <person name="Chang Y.J."/>
            <person name="Jeffries C.D."/>
            <person name="Brettin T."/>
            <person name="Han C."/>
            <person name="Detter J.C."/>
            <person name="Rohde M."/>
            <person name="Goker M."/>
            <person name="Woyke T."/>
            <person name="Bristow J."/>
            <person name="Eisen J.A."/>
            <person name="Markowitz V."/>
            <person name="Hugenholtz P."/>
            <person name="Klenk H.P."/>
            <person name="Kyrpides N.C."/>
        </authorList>
    </citation>
    <scope>NUCLEOTIDE SEQUENCE [LARGE SCALE GENOMIC DNA]</scope>
    <source>
        <strain evidence="10">ATCC 19995 / DSM 43183 / JCM 3096 / KCTC 9072 / NBRC 15933 / NCIMB 10081 / Henssen B9</strain>
    </source>
</reference>
<feature type="transmembrane region" description="Helical" evidence="7">
    <location>
        <begin position="478"/>
        <end position="497"/>
    </location>
</feature>
<evidence type="ECO:0000313" key="9">
    <source>
        <dbReference type="EMBL" id="ACY95705.1"/>
    </source>
</evidence>
<dbReference type="SUPFAM" id="SSF103473">
    <property type="entry name" value="MFS general substrate transporter"/>
    <property type="match status" value="1"/>
</dbReference>
<evidence type="ECO:0000313" key="10">
    <source>
        <dbReference type="Proteomes" id="UP000001918"/>
    </source>
</evidence>
<dbReference type="InterPro" id="IPR020846">
    <property type="entry name" value="MFS_dom"/>
</dbReference>
<evidence type="ECO:0000256" key="5">
    <source>
        <dbReference type="ARBA" id="ARBA00023136"/>
    </source>
</evidence>
<keyword evidence="2" id="KW-1003">Cell membrane</keyword>
<feature type="region of interest" description="Disordered" evidence="6">
    <location>
        <begin position="191"/>
        <end position="322"/>
    </location>
</feature>
<keyword evidence="4 7" id="KW-1133">Transmembrane helix</keyword>
<dbReference type="Pfam" id="PF07690">
    <property type="entry name" value="MFS_1"/>
    <property type="match status" value="2"/>
</dbReference>
<gene>
    <name evidence="9" type="ordered locus">Tcur_0097</name>
</gene>
<sequence>MLRVVRRPSAHTVHLGAATLLRISAEGLGTALVLVVQARTGQAATAGFLQAAIMLPYVLAGPITGHTLDRTARPRAFALTMTACYLLAAAFLLLTAGRVPLLLALAFAVAIGCTEPVVVAFTGLLPRFVPAHRLTWAYGLEAATYNIAAIAGPGLAAGLTAALGAGYAGAAVVGCATLGMTLLPLLSVPPPGHRPAPARRPEETGERPAAELAPAVGPDTAGTRSQDAGRRAAGEHSEQPAAAIGRGGATARPEPAEAREEGRPAGSAGPGGAACHAVTAEAQGSGGPSAGNAGPGEAETPRDERVGAALSKEPAPEMKKDVPALKGRAPALDVIAGGIVVLLGNPVLRAVTVATTLAFLGMGAVAVTAVLFAEHIGRSAGVGGQLIAAFAAGSLIGSLGSARWLSARRAEWVLMAGMAAFGTALAVTVWAPSLPWALAGFLLAGICDGPVFAATLTVRQREAPADRLGQVNTTGGSLKIGSAAVGAALAGALAGSLGGPGLLLGMAAFQFTGAACGVLLLLLARRRGE</sequence>
<dbReference type="InterPro" id="IPR036259">
    <property type="entry name" value="MFS_trans_sf"/>
</dbReference>
<feature type="transmembrane region" description="Helical" evidence="7">
    <location>
        <begin position="412"/>
        <end position="431"/>
    </location>
</feature>
<evidence type="ECO:0000256" key="6">
    <source>
        <dbReference type="SAM" id="MobiDB-lite"/>
    </source>
</evidence>
<feature type="transmembrane region" description="Helical" evidence="7">
    <location>
        <begin position="76"/>
        <end position="96"/>
    </location>
</feature>
<dbReference type="PANTHER" id="PTHR23513">
    <property type="entry name" value="INTEGRAL MEMBRANE EFFLUX PROTEIN-RELATED"/>
    <property type="match status" value="1"/>
</dbReference>
<dbReference type="EMBL" id="CP001738">
    <property type="protein sequence ID" value="ACY95705.1"/>
    <property type="molecule type" value="Genomic_DNA"/>
</dbReference>
<feature type="compositionally biased region" description="Basic and acidic residues" evidence="6">
    <location>
        <begin position="199"/>
        <end position="209"/>
    </location>
</feature>
<feature type="compositionally biased region" description="Low complexity" evidence="6">
    <location>
        <begin position="241"/>
        <end position="253"/>
    </location>
</feature>
<feature type="transmembrane region" description="Helical" evidence="7">
    <location>
        <begin position="385"/>
        <end position="405"/>
    </location>
</feature>
<name>D1ADJ5_THECD</name>
<dbReference type="InterPro" id="IPR011701">
    <property type="entry name" value="MFS"/>
</dbReference>
<feature type="transmembrane region" description="Helical" evidence="7">
    <location>
        <begin position="350"/>
        <end position="373"/>
    </location>
</feature>
<keyword evidence="5 7" id="KW-0472">Membrane</keyword>
<feature type="compositionally biased region" description="Basic and acidic residues" evidence="6">
    <location>
        <begin position="227"/>
        <end position="238"/>
    </location>
</feature>
<organism evidence="9 10">
    <name type="scientific">Thermomonospora curvata (strain ATCC 19995 / DSM 43183 / JCM 3096 / KCTC 9072 / NBRC 15933 / NCIMB 10081 / Henssen B9)</name>
    <dbReference type="NCBI Taxonomy" id="471852"/>
    <lineage>
        <taxon>Bacteria</taxon>
        <taxon>Bacillati</taxon>
        <taxon>Actinomycetota</taxon>
        <taxon>Actinomycetes</taxon>
        <taxon>Streptosporangiales</taxon>
        <taxon>Thermomonosporaceae</taxon>
        <taxon>Thermomonospora</taxon>
    </lineage>
</organism>
<feature type="transmembrane region" description="Helical" evidence="7">
    <location>
        <begin position="165"/>
        <end position="186"/>
    </location>
</feature>
<evidence type="ECO:0000256" key="1">
    <source>
        <dbReference type="ARBA" id="ARBA00004651"/>
    </source>
</evidence>
<dbReference type="PANTHER" id="PTHR23513:SF11">
    <property type="entry name" value="STAPHYLOFERRIN A TRANSPORTER"/>
    <property type="match status" value="1"/>
</dbReference>
<dbReference type="STRING" id="471852.Tcur_0097"/>
<dbReference type="KEGG" id="tcu:Tcur_0097"/>
<feature type="transmembrane region" description="Helical" evidence="7">
    <location>
        <begin position="41"/>
        <end position="64"/>
    </location>
</feature>
<dbReference type="Gene3D" id="1.20.1250.20">
    <property type="entry name" value="MFS general substrate transporter like domains"/>
    <property type="match status" value="1"/>
</dbReference>
<feature type="transmembrane region" description="Helical" evidence="7">
    <location>
        <begin position="437"/>
        <end position="458"/>
    </location>
</feature>
<proteinExistence type="predicted"/>
<evidence type="ECO:0000256" key="4">
    <source>
        <dbReference type="ARBA" id="ARBA00022989"/>
    </source>
</evidence>
<keyword evidence="10" id="KW-1185">Reference proteome</keyword>
<keyword evidence="3 7" id="KW-0812">Transmembrane</keyword>
<evidence type="ECO:0000259" key="8">
    <source>
        <dbReference type="PROSITE" id="PS50850"/>
    </source>
</evidence>
<dbReference type="PROSITE" id="PS50850">
    <property type="entry name" value="MFS"/>
    <property type="match status" value="1"/>
</dbReference>
<evidence type="ECO:0000256" key="7">
    <source>
        <dbReference type="SAM" id="Phobius"/>
    </source>
</evidence>
<feature type="compositionally biased region" description="Basic and acidic residues" evidence="6">
    <location>
        <begin position="254"/>
        <end position="263"/>
    </location>
</feature>
<dbReference type="GO" id="GO:0005886">
    <property type="term" value="C:plasma membrane"/>
    <property type="evidence" value="ECO:0007669"/>
    <property type="project" value="UniProtKB-SubCell"/>
</dbReference>
<dbReference type="AlphaFoldDB" id="D1ADJ5"/>
<feature type="transmembrane region" description="Helical" evidence="7">
    <location>
        <begin position="503"/>
        <end position="524"/>
    </location>
</feature>
<evidence type="ECO:0000256" key="3">
    <source>
        <dbReference type="ARBA" id="ARBA00022692"/>
    </source>
</evidence>
<dbReference type="Proteomes" id="UP000001918">
    <property type="component" value="Chromosome"/>
</dbReference>
<evidence type="ECO:0000256" key="2">
    <source>
        <dbReference type="ARBA" id="ARBA00022475"/>
    </source>
</evidence>
<feature type="transmembrane region" description="Helical" evidence="7">
    <location>
        <begin position="102"/>
        <end position="125"/>
    </location>
</feature>
<dbReference type="HOGENOM" id="CLU_034180_3_1_11"/>
<comment type="subcellular location">
    <subcellularLocation>
        <location evidence="1">Cell membrane</location>
        <topology evidence="1">Multi-pass membrane protein</topology>
    </subcellularLocation>
</comment>
<dbReference type="RefSeq" id="WP_012850489.1">
    <property type="nucleotide sequence ID" value="NC_013510.1"/>
</dbReference>
<feature type="domain" description="Major facilitator superfamily (MFS) profile" evidence="8">
    <location>
        <begin position="347"/>
        <end position="529"/>
    </location>
</feature>
<dbReference type="GO" id="GO:0022857">
    <property type="term" value="F:transmembrane transporter activity"/>
    <property type="evidence" value="ECO:0007669"/>
    <property type="project" value="InterPro"/>
</dbReference>
<accession>D1ADJ5</accession>
<feature type="transmembrane region" description="Helical" evidence="7">
    <location>
        <begin position="137"/>
        <end position="159"/>
    </location>
</feature>